<keyword evidence="1" id="KW-0813">Transport</keyword>
<dbReference type="PANTHER" id="PTHR43833">
    <property type="entry name" value="POTASSIUM CHANNEL PROTEIN 2-RELATED-RELATED"/>
    <property type="match status" value="1"/>
</dbReference>
<dbReference type="AlphaFoldDB" id="A0A2R4X4G2"/>
<dbReference type="InterPro" id="IPR036721">
    <property type="entry name" value="RCK_C_sf"/>
</dbReference>
<dbReference type="Proteomes" id="UP000244727">
    <property type="component" value="Chromosome"/>
</dbReference>
<dbReference type="PANTHER" id="PTHR43833:SF5">
    <property type="entry name" value="TRK SYSTEM POTASSIUM UPTAKE PROTEIN TRKA"/>
    <property type="match status" value="1"/>
</dbReference>
<name>A0A2R4X4G2_9EURY</name>
<dbReference type="Gene3D" id="3.30.70.1450">
    <property type="entry name" value="Regulator of K+ conductance, C-terminal domain"/>
    <property type="match status" value="1"/>
</dbReference>
<dbReference type="InterPro" id="IPR036291">
    <property type="entry name" value="NAD(P)-bd_dom_sf"/>
</dbReference>
<gene>
    <name evidence="5" type="ORF">HARCEL1_08695</name>
</gene>
<dbReference type="Pfam" id="PF02254">
    <property type="entry name" value="TrkA_N"/>
    <property type="match status" value="1"/>
</dbReference>
<dbReference type="InterPro" id="IPR003148">
    <property type="entry name" value="RCK_N"/>
</dbReference>
<proteinExistence type="predicted"/>
<sequence length="225" mass="23936">MQYVIVGAGRVGLRTARALRESGHEVTLVERDDNRVDRARQAEFETVVGDGATEGPLERAGISDADGLAGLTGDLSANFAACLVGDYHGCRTVMRIDEDYRESIYRNYADAVDEVIYPERLGAIAAKNALVGGDSLAIADIAENLQLVEYTVTDRAPIRGYTFDEVELPADARVLAYGSGAAPVDLPDGDVTITSGDSLVVLGDFDVLGDVRRLIVGEQRAMGGA</sequence>
<dbReference type="EMBL" id="CP028858">
    <property type="protein sequence ID" value="AWB28682.1"/>
    <property type="molecule type" value="Genomic_DNA"/>
</dbReference>
<dbReference type="GO" id="GO:0006813">
    <property type="term" value="P:potassium ion transport"/>
    <property type="evidence" value="ECO:0007669"/>
    <property type="project" value="InterPro"/>
</dbReference>
<dbReference type="RefSeq" id="WP_108384182.1">
    <property type="nucleotide sequence ID" value="NZ_CP028858.1"/>
</dbReference>
<dbReference type="SUPFAM" id="SSF51735">
    <property type="entry name" value="NAD(P)-binding Rossmann-fold domains"/>
    <property type="match status" value="1"/>
</dbReference>
<dbReference type="GeneID" id="36512580"/>
<dbReference type="Gene3D" id="3.40.50.720">
    <property type="entry name" value="NAD(P)-binding Rossmann-like Domain"/>
    <property type="match status" value="1"/>
</dbReference>
<evidence type="ECO:0000259" key="3">
    <source>
        <dbReference type="PROSITE" id="PS51201"/>
    </source>
</evidence>
<dbReference type="PROSITE" id="PS51201">
    <property type="entry name" value="RCK_N"/>
    <property type="match status" value="1"/>
</dbReference>
<feature type="domain" description="RCK N-terminal" evidence="3">
    <location>
        <begin position="1"/>
        <end position="116"/>
    </location>
</feature>
<evidence type="ECO:0000256" key="1">
    <source>
        <dbReference type="ARBA" id="ARBA00022448"/>
    </source>
</evidence>
<protein>
    <submittedName>
        <fullName evidence="5">Potassium transporter Trk</fullName>
    </submittedName>
</protein>
<dbReference type="SUPFAM" id="SSF116726">
    <property type="entry name" value="TrkA C-terminal domain-like"/>
    <property type="match status" value="1"/>
</dbReference>
<evidence type="ECO:0000256" key="2">
    <source>
        <dbReference type="ARBA" id="ARBA00023065"/>
    </source>
</evidence>
<dbReference type="InterPro" id="IPR006037">
    <property type="entry name" value="RCK_C"/>
</dbReference>
<dbReference type="KEGG" id="harc:HARCEL1_08695"/>
<dbReference type="PROSITE" id="PS51202">
    <property type="entry name" value="RCK_C"/>
    <property type="match status" value="1"/>
</dbReference>
<feature type="domain" description="RCK C-terminal" evidence="4">
    <location>
        <begin position="133"/>
        <end position="217"/>
    </location>
</feature>
<keyword evidence="2" id="KW-0406">Ion transport</keyword>
<dbReference type="InterPro" id="IPR050721">
    <property type="entry name" value="Trk_Ktr_HKT_K-transport"/>
</dbReference>
<accession>A0A2R4X4G2</accession>
<evidence type="ECO:0000259" key="4">
    <source>
        <dbReference type="PROSITE" id="PS51202"/>
    </source>
</evidence>
<keyword evidence="6" id="KW-1185">Reference proteome</keyword>
<dbReference type="Pfam" id="PF02080">
    <property type="entry name" value="TrkA_C"/>
    <property type="match status" value="1"/>
</dbReference>
<evidence type="ECO:0000313" key="6">
    <source>
        <dbReference type="Proteomes" id="UP000244727"/>
    </source>
</evidence>
<evidence type="ECO:0000313" key="5">
    <source>
        <dbReference type="EMBL" id="AWB28682.1"/>
    </source>
</evidence>
<dbReference type="GO" id="GO:0008324">
    <property type="term" value="F:monoatomic cation transmembrane transporter activity"/>
    <property type="evidence" value="ECO:0007669"/>
    <property type="project" value="InterPro"/>
</dbReference>
<reference evidence="5 6" key="1">
    <citation type="submission" date="2018-04" db="EMBL/GenBank/DDBJ databases">
        <title>Halococcoides cellulosivorans gen. nov., sp. nov., an extremely halophilic cellulose-utilizing haloarchaeon from hypersaline lakes.</title>
        <authorList>
            <person name="Sorokin D.Y."/>
            <person name="Toshchakov S.V."/>
            <person name="Samarov N.I."/>
            <person name="Korzhenkov A."/>
            <person name="Kublanov I.V."/>
        </authorList>
    </citation>
    <scope>NUCLEOTIDE SEQUENCE [LARGE SCALE GENOMIC DNA]</scope>
    <source>
        <strain evidence="5 6">HArcel1</strain>
    </source>
</reference>
<organism evidence="5 6">
    <name type="scientific">Halococcoides cellulosivorans</name>
    <dbReference type="NCBI Taxonomy" id="1679096"/>
    <lineage>
        <taxon>Archaea</taxon>
        <taxon>Methanobacteriati</taxon>
        <taxon>Methanobacteriota</taxon>
        <taxon>Stenosarchaea group</taxon>
        <taxon>Halobacteria</taxon>
        <taxon>Halobacteriales</taxon>
        <taxon>Haloarculaceae</taxon>
        <taxon>Halococcoides</taxon>
    </lineage>
</organism>